<organism evidence="8 9">
    <name type="scientific">Ammoniphilus resinae</name>
    <dbReference type="NCBI Taxonomy" id="861532"/>
    <lineage>
        <taxon>Bacteria</taxon>
        <taxon>Bacillati</taxon>
        <taxon>Bacillota</taxon>
        <taxon>Bacilli</taxon>
        <taxon>Bacillales</taxon>
        <taxon>Paenibacillaceae</taxon>
        <taxon>Aneurinibacillus group</taxon>
        <taxon>Ammoniphilus</taxon>
    </lineage>
</organism>
<gene>
    <name evidence="8" type="ORF">J2Z37_004776</name>
</gene>
<feature type="transmembrane region" description="Helical" evidence="7">
    <location>
        <begin position="157"/>
        <end position="175"/>
    </location>
</feature>
<dbReference type="PANTHER" id="PTHR22926:SF3">
    <property type="entry name" value="UNDECAPRENYL-PHOSPHATE ALPHA-N-ACETYLGLUCOSAMINYL 1-PHOSPHATE TRANSFERASE"/>
    <property type="match status" value="1"/>
</dbReference>
<feature type="transmembrane region" description="Helical" evidence="7">
    <location>
        <begin position="71"/>
        <end position="87"/>
    </location>
</feature>
<evidence type="ECO:0000256" key="6">
    <source>
        <dbReference type="ARBA" id="ARBA00023136"/>
    </source>
</evidence>
<accession>A0ABS4GWV6</accession>
<dbReference type="PROSITE" id="PS01348">
    <property type="entry name" value="MRAY_2"/>
    <property type="match status" value="1"/>
</dbReference>
<feature type="transmembrane region" description="Helical" evidence="7">
    <location>
        <begin position="234"/>
        <end position="255"/>
    </location>
</feature>
<comment type="subcellular location">
    <subcellularLocation>
        <location evidence="1">Cell membrane</location>
        <topology evidence="1">Multi-pass membrane protein</topology>
    </subcellularLocation>
</comment>
<evidence type="ECO:0000256" key="3">
    <source>
        <dbReference type="ARBA" id="ARBA00022679"/>
    </source>
</evidence>
<comment type="caution">
    <text evidence="8">The sequence shown here is derived from an EMBL/GenBank/DDBJ whole genome shotgun (WGS) entry which is preliminary data.</text>
</comment>
<evidence type="ECO:0000313" key="8">
    <source>
        <dbReference type="EMBL" id="MBP1934756.1"/>
    </source>
</evidence>
<feature type="transmembrane region" description="Helical" evidence="7">
    <location>
        <begin position="181"/>
        <end position="199"/>
    </location>
</feature>
<dbReference type="Proteomes" id="UP001519343">
    <property type="component" value="Unassembled WGS sequence"/>
</dbReference>
<reference evidence="8 9" key="1">
    <citation type="submission" date="2021-03" db="EMBL/GenBank/DDBJ databases">
        <title>Genomic Encyclopedia of Type Strains, Phase IV (KMG-IV): sequencing the most valuable type-strain genomes for metagenomic binning, comparative biology and taxonomic classification.</title>
        <authorList>
            <person name="Goeker M."/>
        </authorList>
    </citation>
    <scope>NUCLEOTIDE SEQUENCE [LARGE SCALE GENOMIC DNA]</scope>
    <source>
        <strain evidence="8 9">DSM 24738</strain>
    </source>
</reference>
<feature type="transmembrane region" description="Helical" evidence="7">
    <location>
        <begin position="128"/>
        <end position="145"/>
    </location>
</feature>
<dbReference type="EMBL" id="JAGGKT010000027">
    <property type="protein sequence ID" value="MBP1934756.1"/>
    <property type="molecule type" value="Genomic_DNA"/>
</dbReference>
<dbReference type="EC" id="2.7.8.33" evidence="8"/>
<keyword evidence="2" id="KW-1003">Cell membrane</keyword>
<dbReference type="PANTHER" id="PTHR22926">
    <property type="entry name" value="PHOSPHO-N-ACETYLMURAMOYL-PENTAPEPTIDE-TRANSFERASE"/>
    <property type="match status" value="1"/>
</dbReference>
<dbReference type="InterPro" id="IPR018480">
    <property type="entry name" value="PNAcMuramoyl-5peptid_Trfase_CS"/>
</dbReference>
<dbReference type="CDD" id="cd06853">
    <property type="entry name" value="GT_WecA_like"/>
    <property type="match status" value="1"/>
</dbReference>
<keyword evidence="5 7" id="KW-1133">Transmembrane helix</keyword>
<evidence type="ECO:0000256" key="2">
    <source>
        <dbReference type="ARBA" id="ARBA00022475"/>
    </source>
</evidence>
<name>A0ABS4GWV6_9BACL</name>
<evidence type="ECO:0000256" key="7">
    <source>
        <dbReference type="SAM" id="Phobius"/>
    </source>
</evidence>
<feature type="transmembrane region" description="Helical" evidence="7">
    <location>
        <begin position="310"/>
        <end position="333"/>
    </location>
</feature>
<feature type="transmembrane region" description="Helical" evidence="7">
    <location>
        <begin position="6"/>
        <end position="32"/>
    </location>
</feature>
<feature type="transmembrane region" description="Helical" evidence="7">
    <location>
        <begin position="99"/>
        <end position="116"/>
    </location>
</feature>
<feature type="transmembrane region" description="Helical" evidence="7">
    <location>
        <begin position="286"/>
        <end position="304"/>
    </location>
</feature>
<evidence type="ECO:0000256" key="4">
    <source>
        <dbReference type="ARBA" id="ARBA00022692"/>
    </source>
</evidence>
<keyword evidence="6 7" id="KW-0472">Membrane</keyword>
<protein>
    <submittedName>
        <fullName evidence="8">UDP-GlcNAc:undecaprenyl-phosphate GlcNAc-1-phosphate transferase</fullName>
        <ecNumber evidence="8">2.7.8.33</ecNumber>
    </submittedName>
</protein>
<dbReference type="GO" id="GO:0036380">
    <property type="term" value="F:UDP-N-acetylglucosamine-undecaprenyl-phosphate N-acetylglucosaminephosphotransferase activity"/>
    <property type="evidence" value="ECO:0007669"/>
    <property type="project" value="UniProtKB-EC"/>
</dbReference>
<sequence length="357" mass="39018">MAVYFITFAVALAITLIATPLVKKLAIAWGVVDQPDHRKVHTRIMPRMGGLAIYLAFAVCFFLFVPQTSEALGIFIGGTIIVLTGMLDDKYQLSPKMKMLGQLIAAIVVIGFGLRVEFINLPFDDDQVYFAWLSIPVTIFWLVGVTNAVNLIDGLDGLAAGVSGIAITATMIMAFLMGNSLAIILSIILLGAVIGFLFFNFHPAKIFMGDTGALFLGFNLAALSILGFKQLTLIAFIVPILILGVPLSDTFYAIIRRIVNKKPISQPDKNHLHHCLLSMGYSHRKTVLIIYGISALFALSAVVFSQSTLWGAAMIIGLVLILLELGSEVIGLMGKKNRPLLRIARQIKLKYRLANRR</sequence>
<evidence type="ECO:0000256" key="1">
    <source>
        <dbReference type="ARBA" id="ARBA00004651"/>
    </source>
</evidence>
<dbReference type="Pfam" id="PF00953">
    <property type="entry name" value="Glycos_transf_4"/>
    <property type="match status" value="1"/>
</dbReference>
<dbReference type="InterPro" id="IPR000715">
    <property type="entry name" value="Glycosyl_transferase_4"/>
</dbReference>
<feature type="transmembrane region" description="Helical" evidence="7">
    <location>
        <begin position="44"/>
        <end position="65"/>
    </location>
</feature>
<feature type="transmembrane region" description="Helical" evidence="7">
    <location>
        <begin position="211"/>
        <end position="228"/>
    </location>
</feature>
<evidence type="ECO:0000313" key="9">
    <source>
        <dbReference type="Proteomes" id="UP001519343"/>
    </source>
</evidence>
<keyword evidence="3 8" id="KW-0808">Transferase</keyword>
<dbReference type="RefSeq" id="WP_209812740.1">
    <property type="nucleotide sequence ID" value="NZ_JAGGKT010000027.1"/>
</dbReference>
<keyword evidence="9" id="KW-1185">Reference proteome</keyword>
<keyword evidence="4 7" id="KW-0812">Transmembrane</keyword>
<evidence type="ECO:0000256" key="5">
    <source>
        <dbReference type="ARBA" id="ARBA00022989"/>
    </source>
</evidence>
<proteinExistence type="predicted"/>